<reference evidence="2 3" key="1">
    <citation type="submission" date="2011-10" db="EMBL/GenBank/DDBJ databases">
        <title>Metabolic and evolutionary patterns in the extreme acidophile Ferroplasma acidiphilum.</title>
        <authorList>
            <person name="Golyshina O.V."/>
            <person name="Kozyavkin S.A."/>
            <person name="Tatusov R.L."/>
            <person name="Slesarev A.I."/>
            <person name="Golyshin P.N."/>
        </authorList>
    </citation>
    <scope>NUCLEOTIDE SEQUENCE [LARGE SCALE GENOMIC DNA]</scope>
    <source>
        <strain evidence="3">Y</strain>
    </source>
</reference>
<feature type="transmembrane region" description="Helical" evidence="1">
    <location>
        <begin position="23"/>
        <end position="42"/>
    </location>
</feature>
<dbReference type="Pfam" id="PF06168">
    <property type="entry name" value="DUF981"/>
    <property type="match status" value="1"/>
</dbReference>
<keyword evidence="1" id="KW-1133">Transmembrane helix</keyword>
<dbReference type="GeneID" id="16024898"/>
<accession>A0A1V0N5V5</accession>
<protein>
    <recommendedName>
        <fullName evidence="4">DUF981 family protein</fullName>
    </recommendedName>
</protein>
<organism evidence="2 3">
    <name type="scientific">Ferroplasma acidiphilum</name>
    <dbReference type="NCBI Taxonomy" id="74969"/>
    <lineage>
        <taxon>Archaea</taxon>
        <taxon>Methanobacteriati</taxon>
        <taxon>Thermoplasmatota</taxon>
        <taxon>Thermoplasmata</taxon>
        <taxon>Thermoplasmatales</taxon>
        <taxon>Ferroplasmaceae</taxon>
        <taxon>Ferroplasma</taxon>
    </lineage>
</organism>
<dbReference type="GeneID" id="31677120"/>
<evidence type="ECO:0008006" key="4">
    <source>
        <dbReference type="Google" id="ProtNLM"/>
    </source>
</evidence>
<dbReference type="KEGG" id="fai:FAD_1631"/>
<sequence length="216" mass="23440">MLNADYGLGDKNMGFVDDTPMELFLISLVAIVSIYMSAWVYIEFRKNGAKNVNEILKPGALPLGILGAIIVLMGLWGEMVWPLPGAYNILFDDPFMFLGIIVLMMAGTIALKQKLQYVGILAFFAGIISIWYGANAYVDKLTSSPIAMFGLFLAFGLTGVFTFPTTLIYDILPGKTKVSNVWTVVLVLFWIGLVVSAVVAALIGLEAIPAHLVSPP</sequence>
<name>A0A1V0N5V5_9ARCH</name>
<feature type="transmembrane region" description="Helical" evidence="1">
    <location>
        <begin position="118"/>
        <end position="134"/>
    </location>
</feature>
<feature type="transmembrane region" description="Helical" evidence="1">
    <location>
        <begin position="95"/>
        <end position="111"/>
    </location>
</feature>
<gene>
    <name evidence="2" type="ORF">FAD_1631</name>
</gene>
<evidence type="ECO:0000313" key="3">
    <source>
        <dbReference type="Proteomes" id="UP000192050"/>
    </source>
</evidence>
<keyword evidence="1" id="KW-0472">Membrane</keyword>
<feature type="transmembrane region" description="Helical" evidence="1">
    <location>
        <begin position="181"/>
        <end position="205"/>
    </location>
</feature>
<evidence type="ECO:0000313" key="2">
    <source>
        <dbReference type="EMBL" id="ARD85475.1"/>
    </source>
</evidence>
<keyword evidence="1" id="KW-0812">Transmembrane</keyword>
<keyword evidence="3" id="KW-1185">Reference proteome</keyword>
<dbReference type="Proteomes" id="UP000192050">
    <property type="component" value="Chromosome"/>
</dbReference>
<dbReference type="EMBL" id="CP015363">
    <property type="protein sequence ID" value="ARD85475.1"/>
    <property type="molecule type" value="Genomic_DNA"/>
</dbReference>
<feature type="transmembrane region" description="Helical" evidence="1">
    <location>
        <begin position="63"/>
        <end position="83"/>
    </location>
</feature>
<dbReference type="RefSeq" id="WP_009886763.1">
    <property type="nucleotide sequence ID" value="NZ_CP015363.1"/>
</dbReference>
<evidence type="ECO:0000256" key="1">
    <source>
        <dbReference type="SAM" id="Phobius"/>
    </source>
</evidence>
<feature type="transmembrane region" description="Helical" evidence="1">
    <location>
        <begin position="146"/>
        <end position="169"/>
    </location>
</feature>
<dbReference type="AlphaFoldDB" id="A0A1V0N5V5"/>
<dbReference type="InterPro" id="IPR009324">
    <property type="entry name" value="DUF981"/>
</dbReference>
<proteinExistence type="predicted"/>